<dbReference type="EC" id="6.1.1.16" evidence="2"/>
<dbReference type="PANTHER" id="PTHR10890:SF3">
    <property type="entry name" value="CYSTEINE--TRNA LIGASE, CYTOPLASMIC"/>
    <property type="match status" value="1"/>
</dbReference>
<evidence type="ECO:0000256" key="9">
    <source>
        <dbReference type="ARBA" id="ARBA00023146"/>
    </source>
</evidence>
<keyword evidence="5" id="KW-0547">Nucleotide-binding</keyword>
<evidence type="ECO:0000256" key="8">
    <source>
        <dbReference type="ARBA" id="ARBA00022917"/>
    </source>
</evidence>
<evidence type="ECO:0000256" key="2">
    <source>
        <dbReference type="ARBA" id="ARBA00012832"/>
    </source>
</evidence>
<evidence type="ECO:0000256" key="3">
    <source>
        <dbReference type="ARBA" id="ARBA00022598"/>
    </source>
</evidence>
<dbReference type="Pfam" id="PF01406">
    <property type="entry name" value="tRNA-synt_1e"/>
    <property type="match status" value="1"/>
</dbReference>
<reference evidence="13 14" key="1">
    <citation type="submission" date="2019-09" db="EMBL/GenBank/DDBJ databases">
        <authorList>
            <person name="Brejova B."/>
        </authorList>
    </citation>
    <scope>NUCLEOTIDE SEQUENCE [LARGE SCALE GENOMIC DNA]</scope>
</reference>
<evidence type="ECO:0000256" key="11">
    <source>
        <dbReference type="SAM" id="Coils"/>
    </source>
</evidence>
<dbReference type="RefSeq" id="XP_031852333.1">
    <property type="nucleotide sequence ID" value="XM_031996442.1"/>
</dbReference>
<keyword evidence="14" id="KW-1185">Reference proteome</keyword>
<evidence type="ECO:0000259" key="12">
    <source>
        <dbReference type="Pfam" id="PF01406"/>
    </source>
</evidence>
<dbReference type="GO" id="GO:0006423">
    <property type="term" value="P:cysteinyl-tRNA aminoacylation"/>
    <property type="evidence" value="ECO:0007669"/>
    <property type="project" value="InterPro"/>
</dbReference>
<evidence type="ECO:0000256" key="1">
    <source>
        <dbReference type="ARBA" id="ARBA00001947"/>
    </source>
</evidence>
<keyword evidence="4" id="KW-0479">Metal-binding</keyword>
<keyword evidence="7" id="KW-0067">ATP-binding</keyword>
<dbReference type="EMBL" id="CABVLU010000001">
    <property type="protein sequence ID" value="VVT47458.1"/>
    <property type="molecule type" value="Genomic_DNA"/>
</dbReference>
<accession>A0A5E8B7C8</accession>
<dbReference type="InterPro" id="IPR024909">
    <property type="entry name" value="Cys-tRNA/MSH_ligase"/>
</dbReference>
<dbReference type="Proteomes" id="UP000398389">
    <property type="component" value="Unassembled WGS sequence"/>
</dbReference>
<dbReference type="PRINTS" id="PR00983">
    <property type="entry name" value="TRNASYNTHCYS"/>
</dbReference>
<proteinExistence type="inferred from homology"/>
<keyword evidence="3" id="KW-0436">Ligase</keyword>
<dbReference type="GO" id="GO:0004817">
    <property type="term" value="F:cysteine-tRNA ligase activity"/>
    <property type="evidence" value="ECO:0007669"/>
    <property type="project" value="UniProtKB-EC"/>
</dbReference>
<dbReference type="GO" id="GO:0005737">
    <property type="term" value="C:cytoplasm"/>
    <property type="evidence" value="ECO:0007669"/>
    <property type="project" value="TreeGrafter"/>
</dbReference>
<evidence type="ECO:0000256" key="4">
    <source>
        <dbReference type="ARBA" id="ARBA00022723"/>
    </source>
</evidence>
<dbReference type="GO" id="GO:0005524">
    <property type="term" value="F:ATP binding"/>
    <property type="evidence" value="ECO:0007669"/>
    <property type="project" value="UniProtKB-KW"/>
</dbReference>
<keyword evidence="11" id="KW-0175">Coiled coil</keyword>
<dbReference type="InterPro" id="IPR015803">
    <property type="entry name" value="Cys-tRNA-ligase"/>
</dbReference>
<comment type="cofactor">
    <cofactor evidence="1">
        <name>Zn(2+)</name>
        <dbReference type="ChEBI" id="CHEBI:29105"/>
    </cofactor>
</comment>
<dbReference type="Gene3D" id="3.40.50.620">
    <property type="entry name" value="HUPs"/>
    <property type="match status" value="2"/>
</dbReference>
<feature type="domain" description="tRNA synthetases class I catalytic" evidence="12">
    <location>
        <begin position="77"/>
        <end position="502"/>
    </location>
</feature>
<dbReference type="GO" id="GO:0046872">
    <property type="term" value="F:metal ion binding"/>
    <property type="evidence" value="ECO:0007669"/>
    <property type="project" value="UniProtKB-KW"/>
</dbReference>
<dbReference type="CDD" id="cd00672">
    <property type="entry name" value="CysRS_core"/>
    <property type="match status" value="1"/>
</dbReference>
<dbReference type="Gene3D" id="1.20.120.1910">
    <property type="entry name" value="Cysteine-tRNA ligase, C-terminal anti-codon recognition domain"/>
    <property type="match status" value="1"/>
</dbReference>
<dbReference type="InterPro" id="IPR032678">
    <property type="entry name" value="tRNA-synt_1_cat_dom"/>
</dbReference>
<keyword evidence="9" id="KW-0030">Aminoacyl-tRNA synthetase</keyword>
<organism evidence="13 14">
    <name type="scientific">Magnusiomyces paraingens</name>
    <dbReference type="NCBI Taxonomy" id="2606893"/>
    <lineage>
        <taxon>Eukaryota</taxon>
        <taxon>Fungi</taxon>
        <taxon>Dikarya</taxon>
        <taxon>Ascomycota</taxon>
        <taxon>Saccharomycotina</taxon>
        <taxon>Dipodascomycetes</taxon>
        <taxon>Dipodascales</taxon>
        <taxon>Dipodascaceae</taxon>
        <taxon>Magnusiomyces</taxon>
    </lineage>
</organism>
<dbReference type="OrthoDB" id="438179at2759"/>
<dbReference type="NCBIfam" id="TIGR00435">
    <property type="entry name" value="cysS"/>
    <property type="match status" value="1"/>
</dbReference>
<dbReference type="InterPro" id="IPR014729">
    <property type="entry name" value="Rossmann-like_a/b/a_fold"/>
</dbReference>
<dbReference type="SUPFAM" id="SSF47323">
    <property type="entry name" value="Anticodon-binding domain of a subclass of class I aminoacyl-tRNA synthetases"/>
    <property type="match status" value="1"/>
</dbReference>
<name>A0A5E8B7C8_9ASCO</name>
<dbReference type="GeneID" id="43580542"/>
<keyword evidence="8" id="KW-0648">Protein biosynthesis</keyword>
<evidence type="ECO:0000256" key="10">
    <source>
        <dbReference type="ARBA" id="ARBA00031499"/>
    </source>
</evidence>
<feature type="coiled-coil region" evidence="11">
    <location>
        <begin position="714"/>
        <end position="746"/>
    </location>
</feature>
<keyword evidence="6" id="KW-0862">Zinc</keyword>
<evidence type="ECO:0000256" key="6">
    <source>
        <dbReference type="ARBA" id="ARBA00022833"/>
    </source>
</evidence>
<dbReference type="AlphaFoldDB" id="A0A5E8B7C8"/>
<protein>
    <recommendedName>
        <fullName evidence="2">cysteine--tRNA ligase</fullName>
        <ecNumber evidence="2">6.1.1.16</ecNumber>
    </recommendedName>
    <alternativeName>
        <fullName evidence="10">Cysteinyl-tRNA synthetase</fullName>
    </alternativeName>
</protein>
<dbReference type="HAMAP" id="MF_00041">
    <property type="entry name" value="Cys_tRNA_synth"/>
    <property type="match status" value="1"/>
</dbReference>
<evidence type="ECO:0000313" key="13">
    <source>
        <dbReference type="EMBL" id="VVT47458.1"/>
    </source>
</evidence>
<gene>
    <name evidence="13" type="ORF">SAPINGB_P001721</name>
</gene>
<sequence length="803" mass="91238">MSLLRARILNPKSKLTVVKQTISISPDNSFLRFSSTMTSTTPNTAQPKWNQPDPTPANTKAHLKVYNSLTRCNDYFYPVSPDKVTWYSCGPTVYDSSHLGHARNYVSIDINRRLLQDYFGYNVFFVQNVTDIDDKIIIKARQVYLFDKFKQDHLEDSFIGNNLIDETTKAWKEYVSANLEKHNVPTNLSDFSNWKKEALATPEKISNVSSQDPKFSMHLQAATEGEAALTNYKSLSIEDFLEKLKPILSPYLDAKEGSKVTDPAIFRDLAAYWEKKFDDDMRLLNVLPSNVTTRVSEYIPENIAFVKKIIDNGFAYQTSDGSVYFDTSAFEKSGKHVYAKLQPWNRDKQDLIDEGEGSLSIKDGIASGKKSRADFALWKASKPGEPAWNCPWGKGRPGWHIECSVMASEVLGEKLDIHTGGIDLAFPHHDNELAQSEAYFDNDQWVNYFLHTGHLHIEGQKMSKSLKNFITIKEALEKFTPRQLRLAFSLQQWNYPLDLKTNLSEVKAYESTISKFFDRAKALVRENNNAVESGANISKKVTTDEKELYENLFETKTAVHNAFADNFSVPIALAAIEKLVQQTNVYLGKVGQNYRAEVLETTAIWITSIFRILGFSVNPNGLGWTTGDQTSGSEGISTEEVVLPYVRTLSTFRDEVRKKAIDKAPYSEFLSATDRVRNFDLVNLGVSLDDRPEGPALIKFLDNGEQQELIKQREEKEQREIAKIAKKAAQMKLEEAKRKEQEALAQIKPEDLFKNLADIVQWDESGIPSVQKDGTEVSKSQRKKYQKQLEQHKKLYAKFNSTT</sequence>
<dbReference type="InterPro" id="IPR009080">
    <property type="entry name" value="tRNAsynth_Ia_anticodon-bd"/>
</dbReference>
<evidence type="ECO:0000313" key="14">
    <source>
        <dbReference type="Proteomes" id="UP000398389"/>
    </source>
</evidence>
<evidence type="ECO:0000256" key="5">
    <source>
        <dbReference type="ARBA" id="ARBA00022741"/>
    </source>
</evidence>
<dbReference type="SUPFAM" id="SSF52374">
    <property type="entry name" value="Nucleotidylyl transferase"/>
    <property type="match status" value="1"/>
</dbReference>
<evidence type="ECO:0000256" key="7">
    <source>
        <dbReference type="ARBA" id="ARBA00022840"/>
    </source>
</evidence>
<dbReference type="PANTHER" id="PTHR10890">
    <property type="entry name" value="CYSTEINYL-TRNA SYNTHETASE"/>
    <property type="match status" value="1"/>
</dbReference>